<name>A0AAW0Z6V3_9TREE</name>
<feature type="transmembrane region" description="Helical" evidence="2">
    <location>
        <begin position="121"/>
        <end position="139"/>
    </location>
</feature>
<proteinExistence type="predicted"/>
<reference evidence="3 4" key="1">
    <citation type="journal article" date="2024" name="bioRxiv">
        <title>Comparative genomics of Cryptococcus and Kwoniella reveals pathogenesis evolution and contrasting karyotype dynamics via intercentromeric recombination or chromosome fusion.</title>
        <authorList>
            <person name="Coelho M.A."/>
            <person name="David-Palma M."/>
            <person name="Shea T."/>
            <person name="Bowers K."/>
            <person name="McGinley-Smith S."/>
            <person name="Mohammad A.W."/>
            <person name="Gnirke A."/>
            <person name="Yurkov A.M."/>
            <person name="Nowrousian M."/>
            <person name="Sun S."/>
            <person name="Cuomo C.A."/>
            <person name="Heitman J."/>
        </authorList>
    </citation>
    <scope>NUCLEOTIDE SEQUENCE [LARGE SCALE GENOMIC DNA]</scope>
    <source>
        <strain evidence="3 4">CBS 13917</strain>
    </source>
</reference>
<evidence type="ECO:0000313" key="4">
    <source>
        <dbReference type="Proteomes" id="UP001388673"/>
    </source>
</evidence>
<gene>
    <name evidence="3" type="ORF">IAR55_000510</name>
</gene>
<keyword evidence="2" id="KW-0472">Membrane</keyword>
<dbReference type="AlphaFoldDB" id="A0AAW0Z6V3"/>
<comment type="caution">
    <text evidence="3">The sequence shown here is derived from an EMBL/GenBank/DDBJ whole genome shotgun (WGS) entry which is preliminary data.</text>
</comment>
<dbReference type="Proteomes" id="UP001388673">
    <property type="component" value="Unassembled WGS sequence"/>
</dbReference>
<evidence type="ECO:0000256" key="2">
    <source>
        <dbReference type="SAM" id="Phobius"/>
    </source>
</evidence>
<feature type="region of interest" description="Disordered" evidence="1">
    <location>
        <begin position="24"/>
        <end position="79"/>
    </location>
</feature>
<keyword evidence="4" id="KW-1185">Reference proteome</keyword>
<dbReference type="KEGG" id="kne:92177770"/>
<feature type="compositionally biased region" description="Low complexity" evidence="1">
    <location>
        <begin position="29"/>
        <end position="53"/>
    </location>
</feature>
<evidence type="ECO:0000256" key="1">
    <source>
        <dbReference type="SAM" id="MobiDB-lite"/>
    </source>
</evidence>
<dbReference type="EMBL" id="JBCAWK010000001">
    <property type="protein sequence ID" value="KAK8869942.1"/>
    <property type="molecule type" value="Genomic_DNA"/>
</dbReference>
<organism evidence="3 4">
    <name type="scientific">Kwoniella newhampshirensis</name>
    <dbReference type="NCBI Taxonomy" id="1651941"/>
    <lineage>
        <taxon>Eukaryota</taxon>
        <taxon>Fungi</taxon>
        <taxon>Dikarya</taxon>
        <taxon>Basidiomycota</taxon>
        <taxon>Agaricomycotina</taxon>
        <taxon>Tremellomycetes</taxon>
        <taxon>Tremellales</taxon>
        <taxon>Cryptococcaceae</taxon>
        <taxon>Kwoniella</taxon>
    </lineage>
</organism>
<dbReference type="GeneID" id="92177770"/>
<feature type="transmembrane region" description="Helical" evidence="2">
    <location>
        <begin position="183"/>
        <end position="204"/>
    </location>
</feature>
<dbReference type="RefSeq" id="XP_066806188.1">
    <property type="nucleotide sequence ID" value="XM_066943646.1"/>
</dbReference>
<protein>
    <submittedName>
        <fullName evidence="3">Uncharacterized protein</fullName>
    </submittedName>
</protein>
<evidence type="ECO:0000313" key="3">
    <source>
        <dbReference type="EMBL" id="KAK8869942.1"/>
    </source>
</evidence>
<sequence>MERTARFALRSVLLHRATASSPQFPVFLRSSNASSSRSASTTTSQSPSTSTQPPREARLSFPSPPPPTRTPTLQQLRAGAASSPVPLLAPWPWHTVPSSSPDETVLERTVFARPPTQSPSLLLLVLGIWGLLLITWPSMPSVPKKEISEEERAKIEARQRTSGLITKISTRITDTIIAYSEPILMSGVALVIGAFVIGSSRIVTRLSMVQIRPKNGSTGTKTFLKLTSVGHEMSKGLVKPKEMRVEDCKVYFPNLQKATTVRLQLLRPDGTLAPRWSVDRIPYALNFNVMKEFKETNKEVVVSMNRVEHVFGRVGGPPPQ</sequence>
<accession>A0AAW0Z6V3</accession>
<keyword evidence="2" id="KW-1133">Transmembrane helix</keyword>
<keyword evidence="2" id="KW-0812">Transmembrane</keyword>